<accession>A0A1Y2JZQ4</accession>
<dbReference type="PANTHER" id="PTHR24346">
    <property type="entry name" value="MAP/MICROTUBULE AFFINITY-REGULATING KINASE"/>
    <property type="match status" value="1"/>
</dbReference>
<feature type="region of interest" description="Disordered" evidence="3">
    <location>
        <begin position="1"/>
        <end position="44"/>
    </location>
</feature>
<dbReference type="STRING" id="1434232.MAIT1_00833"/>
<dbReference type="AlphaFoldDB" id="A0A1Y2JZQ4"/>
<keyword evidence="7" id="KW-1185">Reference proteome</keyword>
<evidence type="ECO:0000256" key="4">
    <source>
        <dbReference type="SAM" id="Phobius"/>
    </source>
</evidence>
<keyword evidence="4" id="KW-0812">Transmembrane</keyword>
<evidence type="ECO:0000259" key="5">
    <source>
        <dbReference type="PROSITE" id="PS50011"/>
    </source>
</evidence>
<keyword evidence="1" id="KW-0547">Nucleotide-binding</keyword>
<dbReference type="GO" id="GO:0005737">
    <property type="term" value="C:cytoplasm"/>
    <property type="evidence" value="ECO:0007669"/>
    <property type="project" value="TreeGrafter"/>
</dbReference>
<evidence type="ECO:0000313" key="7">
    <source>
        <dbReference type="Proteomes" id="UP000194003"/>
    </source>
</evidence>
<dbReference type="Proteomes" id="UP000194003">
    <property type="component" value="Unassembled WGS sequence"/>
</dbReference>
<dbReference type="GO" id="GO:0035556">
    <property type="term" value="P:intracellular signal transduction"/>
    <property type="evidence" value="ECO:0007669"/>
    <property type="project" value="TreeGrafter"/>
</dbReference>
<protein>
    <submittedName>
        <fullName evidence="6">Putative serine/threonine protein kinase, bacterial</fullName>
    </submittedName>
</protein>
<evidence type="ECO:0000256" key="3">
    <source>
        <dbReference type="SAM" id="MobiDB-lite"/>
    </source>
</evidence>
<dbReference type="Pfam" id="PF00069">
    <property type="entry name" value="Pkinase"/>
    <property type="match status" value="1"/>
</dbReference>
<keyword evidence="6" id="KW-0723">Serine/threonine-protein kinase</keyword>
<dbReference type="Gene3D" id="1.10.510.10">
    <property type="entry name" value="Transferase(Phosphotransferase) domain 1"/>
    <property type="match status" value="1"/>
</dbReference>
<evidence type="ECO:0000313" key="6">
    <source>
        <dbReference type="EMBL" id="OSM00336.1"/>
    </source>
</evidence>
<keyword evidence="4" id="KW-1133">Transmembrane helix</keyword>
<feature type="transmembrane region" description="Helical" evidence="4">
    <location>
        <begin position="788"/>
        <end position="807"/>
    </location>
</feature>
<feature type="transmembrane region" description="Helical" evidence="4">
    <location>
        <begin position="758"/>
        <end position="776"/>
    </location>
</feature>
<proteinExistence type="predicted"/>
<dbReference type="RefSeq" id="WP_085446934.1">
    <property type="nucleotide sequence ID" value="NZ_LVJN01000021.1"/>
</dbReference>
<keyword evidence="6" id="KW-0808">Transferase</keyword>
<comment type="caution">
    <text evidence="6">The sequence shown here is derived from an EMBL/GenBank/DDBJ whole genome shotgun (WGS) entry which is preliminary data.</text>
</comment>
<evidence type="ECO:0000256" key="2">
    <source>
        <dbReference type="ARBA" id="ARBA00022840"/>
    </source>
</evidence>
<gene>
    <name evidence="6" type="ORF">MAIT1_00833</name>
</gene>
<sequence>MSESDKQSPQVTQRFDDAAQPSAAKSVTERFDPPQHASVTERFDAAEPAKIDPAALAEVTERFDAAEPTLEALQLKIGDLVDDKYQVEAGPLGVGSGEAEIYRCRNALTGETVILKFYRFHISPKRAVLEQLLGLTHPGVVSLQAFGAWGGRFFEVMEYCRGGELKALAPVDETRLLEQWLPNLVEGLRYCHTQNIVHRDIKPGNLFFRDAERTEAVIADFGISSILEEEADGAHKTRAFHFTLDYAAPEMLSRNEVGPPTDFYALGISLLHLVLGASPFDGMHPLQISVAHVEGRVPISETGLSERFRTLLSGLLQVDPGNRWGYAQLRQWLGGEAVLDNQGRPWKPDLLAGKSHPYPGYPQATNLKELAASLDAFDAARHLFRGDVRRWIFDHFSPELAAEVEEIQENDTEQPELGVWRLKLMLDPTTPLPVGKRALHSLGELIDLLRQEQQTDAIVTLFNSGKLAAWVAASQLTGHNAALAARLRDLHRRIADGGPRMQQVALRFLLDETFTALTLGRHRIEQPADLGRALHKDPAFEPLLSECVRDGVLAAWLAVAQFPNWEADAAFLEALIAQAPPDKQLAYGAAWRFYPELPFPFIKQPISEPKALAAWIDQDAQTTEQGRGWLQEGWIRAWLAATGKMDLAALDEILDNPDFSAAVKLEILLGALDPDLPPPQLRCSVQELKFGRVHGEQRKILRVTLRNVARGYLFGSVLLDDPNRVVSVNHKTVEGEGEIAVAVEPRHLPMDAEYSAKLRFNLNGGVVVIPISYRVVPPWRNMLIRSLKGGFVVGAAMGLLRGALWLAEVTLLPNSDHDMLLHASLTGFLKAVGYNQSIFANTPLNWASLGLAVVLSFFIAQAMQRAQKKRDEAAFSDEA</sequence>
<organism evidence="6 7">
    <name type="scientific">Magnetofaba australis IT-1</name>
    <dbReference type="NCBI Taxonomy" id="1434232"/>
    <lineage>
        <taxon>Bacteria</taxon>
        <taxon>Pseudomonadati</taxon>
        <taxon>Pseudomonadota</taxon>
        <taxon>Magnetococcia</taxon>
        <taxon>Magnetococcales</taxon>
        <taxon>Magnetococcaceae</taxon>
        <taxon>Magnetofaba</taxon>
    </lineage>
</organism>
<dbReference type="OrthoDB" id="9801841at2"/>
<feature type="domain" description="Protein kinase" evidence="5">
    <location>
        <begin position="87"/>
        <end position="333"/>
    </location>
</feature>
<dbReference type="GO" id="GO:0005524">
    <property type="term" value="F:ATP binding"/>
    <property type="evidence" value="ECO:0007669"/>
    <property type="project" value="UniProtKB-KW"/>
</dbReference>
<dbReference type="InterPro" id="IPR000719">
    <property type="entry name" value="Prot_kinase_dom"/>
</dbReference>
<dbReference type="PROSITE" id="PS00108">
    <property type="entry name" value="PROTEIN_KINASE_ST"/>
    <property type="match status" value="1"/>
</dbReference>
<dbReference type="EMBL" id="LVJN01000021">
    <property type="protein sequence ID" value="OSM00336.1"/>
    <property type="molecule type" value="Genomic_DNA"/>
</dbReference>
<dbReference type="SMART" id="SM00220">
    <property type="entry name" value="S_TKc"/>
    <property type="match status" value="1"/>
</dbReference>
<feature type="compositionally biased region" description="Basic and acidic residues" evidence="3">
    <location>
        <begin position="27"/>
        <end position="44"/>
    </location>
</feature>
<dbReference type="SUPFAM" id="SSF56112">
    <property type="entry name" value="Protein kinase-like (PK-like)"/>
    <property type="match status" value="1"/>
</dbReference>
<dbReference type="PANTHER" id="PTHR24346:SF30">
    <property type="entry name" value="MATERNAL EMBRYONIC LEUCINE ZIPPER KINASE"/>
    <property type="match status" value="1"/>
</dbReference>
<dbReference type="InterPro" id="IPR011009">
    <property type="entry name" value="Kinase-like_dom_sf"/>
</dbReference>
<dbReference type="PROSITE" id="PS50011">
    <property type="entry name" value="PROTEIN_KINASE_DOM"/>
    <property type="match status" value="1"/>
</dbReference>
<keyword evidence="6" id="KW-0418">Kinase</keyword>
<keyword evidence="2" id="KW-0067">ATP-binding</keyword>
<reference evidence="6 7" key="1">
    <citation type="journal article" date="2016" name="BMC Genomics">
        <title>Combined genomic and structural analyses of a cultured magnetotactic bacterium reveals its niche adaptation to a dynamic environment.</title>
        <authorList>
            <person name="Araujo A.C."/>
            <person name="Morillo V."/>
            <person name="Cypriano J."/>
            <person name="Teixeira L.C."/>
            <person name="Leao P."/>
            <person name="Lyra S."/>
            <person name="Almeida L.G."/>
            <person name="Bazylinski D.A."/>
            <person name="Vasconcellos A.T."/>
            <person name="Abreu F."/>
            <person name="Lins U."/>
        </authorList>
    </citation>
    <scope>NUCLEOTIDE SEQUENCE [LARGE SCALE GENOMIC DNA]</scope>
    <source>
        <strain evidence="6 7">IT-1</strain>
    </source>
</reference>
<evidence type="ECO:0000256" key="1">
    <source>
        <dbReference type="ARBA" id="ARBA00022741"/>
    </source>
</evidence>
<dbReference type="InterPro" id="IPR008271">
    <property type="entry name" value="Ser/Thr_kinase_AS"/>
</dbReference>
<name>A0A1Y2JZQ4_9PROT</name>
<dbReference type="GO" id="GO:0004674">
    <property type="term" value="F:protein serine/threonine kinase activity"/>
    <property type="evidence" value="ECO:0007669"/>
    <property type="project" value="UniProtKB-KW"/>
</dbReference>
<dbReference type="CDD" id="cd14014">
    <property type="entry name" value="STKc_PknB_like"/>
    <property type="match status" value="1"/>
</dbReference>
<keyword evidence="4" id="KW-0472">Membrane</keyword>
<feature type="transmembrane region" description="Helical" evidence="4">
    <location>
        <begin position="843"/>
        <end position="860"/>
    </location>
</feature>